<gene>
    <name evidence="3" type="ORF">FHS77_000781</name>
</gene>
<dbReference type="PANTHER" id="PTHR22602">
    <property type="entry name" value="TRANSFERASE CAF17, MITOCHONDRIAL-RELATED"/>
    <property type="match status" value="1"/>
</dbReference>
<dbReference type="NCBIfam" id="TIGR03317">
    <property type="entry name" value="ygfZ_signature"/>
    <property type="match status" value="1"/>
</dbReference>
<dbReference type="InterPro" id="IPR057460">
    <property type="entry name" value="CAF17_C"/>
</dbReference>
<dbReference type="AlphaFoldDB" id="A0A841LUT0"/>
<name>A0A841LUT0_9HYPH</name>
<evidence type="ECO:0000259" key="2">
    <source>
        <dbReference type="Pfam" id="PF25455"/>
    </source>
</evidence>
<dbReference type="InterPro" id="IPR017703">
    <property type="entry name" value="YgfZ/GCV_T_CS"/>
</dbReference>
<proteinExistence type="predicted"/>
<dbReference type="InterPro" id="IPR045179">
    <property type="entry name" value="YgfZ/GcvT"/>
</dbReference>
<dbReference type="RefSeq" id="WP_184220256.1">
    <property type="nucleotide sequence ID" value="NZ_JACIIU010000002.1"/>
</dbReference>
<keyword evidence="1" id="KW-0809">Transit peptide</keyword>
<dbReference type="SUPFAM" id="SSF103025">
    <property type="entry name" value="Folate-binding domain"/>
    <property type="match status" value="1"/>
</dbReference>
<sequence length="285" mass="31369">MTLSGKSANLENRALVLVTGEEAEKFLQAVITTDLSSLGADELKPGALLTPQGKIMFDFLVSRVENGLRLDMPEEIAESLMKRLMLYRLRSKAEITQSSESLIAVSWQDTFASSQSDSSKRDCRFPESLNVRRIYGQQCEENNIEGWTALRITNGIAEGSNDFAYNDLFPHDANFDQFGGVSFTKGCFIGQEVVSRMQHRGTARRRAMVASSTSNLPEKGTALTVSAREIGNLGETCGNQAIAFVRIDRVQDALDSQTPIMAGEVEVSLTIPPTAKYTMPIKDQE</sequence>
<organism evidence="3 4">
    <name type="scientific">Paenochrobactrum gallinarii</name>
    <dbReference type="NCBI Taxonomy" id="643673"/>
    <lineage>
        <taxon>Bacteria</taxon>
        <taxon>Pseudomonadati</taxon>
        <taxon>Pseudomonadota</taxon>
        <taxon>Alphaproteobacteria</taxon>
        <taxon>Hyphomicrobiales</taxon>
        <taxon>Brucellaceae</taxon>
        <taxon>Paenochrobactrum</taxon>
    </lineage>
</organism>
<dbReference type="PANTHER" id="PTHR22602:SF0">
    <property type="entry name" value="TRANSFERASE CAF17, MITOCHONDRIAL-RELATED"/>
    <property type="match status" value="1"/>
</dbReference>
<feature type="domain" description="CAF17 C-terminal" evidence="2">
    <location>
        <begin position="204"/>
        <end position="275"/>
    </location>
</feature>
<dbReference type="Gene3D" id="3.30.1360.120">
    <property type="entry name" value="Probable tRNA modification gtpase trme, domain 1"/>
    <property type="match status" value="2"/>
</dbReference>
<dbReference type="InterPro" id="IPR027266">
    <property type="entry name" value="TrmE/GcvT-like"/>
</dbReference>
<evidence type="ECO:0000313" key="4">
    <source>
        <dbReference type="Proteomes" id="UP000555393"/>
    </source>
</evidence>
<keyword evidence="4" id="KW-1185">Reference proteome</keyword>
<evidence type="ECO:0000313" key="3">
    <source>
        <dbReference type="EMBL" id="MBB6260257.1"/>
    </source>
</evidence>
<dbReference type="Pfam" id="PF25455">
    <property type="entry name" value="Beta-barrel_CAF17_C"/>
    <property type="match status" value="1"/>
</dbReference>
<comment type="caution">
    <text evidence="3">The sequence shown here is derived from an EMBL/GenBank/DDBJ whole genome shotgun (WGS) entry which is preliminary data.</text>
</comment>
<dbReference type="GO" id="GO:0016226">
    <property type="term" value="P:iron-sulfur cluster assembly"/>
    <property type="evidence" value="ECO:0007669"/>
    <property type="project" value="TreeGrafter"/>
</dbReference>
<dbReference type="Proteomes" id="UP000555393">
    <property type="component" value="Unassembled WGS sequence"/>
</dbReference>
<dbReference type="PIRSF" id="PIRSF006487">
    <property type="entry name" value="GcvT"/>
    <property type="match status" value="1"/>
</dbReference>
<reference evidence="3 4" key="1">
    <citation type="submission" date="2020-08" db="EMBL/GenBank/DDBJ databases">
        <title>Genomic Encyclopedia of Type Strains, Phase IV (KMG-IV): sequencing the most valuable type-strain genomes for metagenomic binning, comparative biology and taxonomic classification.</title>
        <authorList>
            <person name="Goeker M."/>
        </authorList>
    </citation>
    <scope>NUCLEOTIDE SEQUENCE [LARGE SCALE GENOMIC DNA]</scope>
    <source>
        <strain evidence="3 4">DSM 22336</strain>
    </source>
</reference>
<protein>
    <recommendedName>
        <fullName evidence="2">CAF17 C-terminal domain-containing protein</fullName>
    </recommendedName>
</protein>
<dbReference type="EMBL" id="JACIIU010000002">
    <property type="protein sequence ID" value="MBB6260257.1"/>
    <property type="molecule type" value="Genomic_DNA"/>
</dbReference>
<evidence type="ECO:0000256" key="1">
    <source>
        <dbReference type="ARBA" id="ARBA00022946"/>
    </source>
</evidence>
<accession>A0A841LUT0</accession>